<evidence type="ECO:0000256" key="1">
    <source>
        <dbReference type="ARBA" id="ARBA00004123"/>
    </source>
</evidence>
<evidence type="ECO:0000313" key="12">
    <source>
        <dbReference type="RefSeq" id="XP_022300058.1"/>
    </source>
</evidence>
<dbReference type="RefSeq" id="XP_022300057.1">
    <property type="nucleotide sequence ID" value="XM_022444349.1"/>
</dbReference>
<reference evidence="11 12" key="1">
    <citation type="submission" date="2025-04" db="UniProtKB">
        <authorList>
            <consortium name="RefSeq"/>
        </authorList>
    </citation>
    <scope>IDENTIFICATION</scope>
    <source>
        <tissue evidence="11 12">Whole sample</tissue>
    </source>
</reference>
<organism evidence="10 12">
    <name type="scientific">Crassostrea virginica</name>
    <name type="common">Eastern oyster</name>
    <dbReference type="NCBI Taxonomy" id="6565"/>
    <lineage>
        <taxon>Eukaryota</taxon>
        <taxon>Metazoa</taxon>
        <taxon>Spiralia</taxon>
        <taxon>Lophotrochozoa</taxon>
        <taxon>Mollusca</taxon>
        <taxon>Bivalvia</taxon>
        <taxon>Autobranchia</taxon>
        <taxon>Pteriomorphia</taxon>
        <taxon>Ostreida</taxon>
        <taxon>Ostreoidea</taxon>
        <taxon>Ostreidae</taxon>
        <taxon>Crassostrea</taxon>
    </lineage>
</organism>
<dbReference type="KEGG" id="cvn:111108451"/>
<feature type="region of interest" description="Disordered" evidence="9">
    <location>
        <begin position="668"/>
        <end position="689"/>
    </location>
</feature>
<dbReference type="GO" id="GO:0051301">
    <property type="term" value="P:cell division"/>
    <property type="evidence" value="ECO:0007669"/>
    <property type="project" value="UniProtKB-KW"/>
</dbReference>
<dbReference type="GO" id="GO:0007346">
    <property type="term" value="P:regulation of mitotic cell cycle"/>
    <property type="evidence" value="ECO:0007669"/>
    <property type="project" value="TreeGrafter"/>
</dbReference>
<feature type="region of interest" description="Disordered" evidence="9">
    <location>
        <begin position="493"/>
        <end position="514"/>
    </location>
</feature>
<feature type="region of interest" description="Disordered" evidence="9">
    <location>
        <begin position="551"/>
        <end position="576"/>
    </location>
</feature>
<keyword evidence="6" id="KW-0539">Nucleus</keyword>
<gene>
    <name evidence="11 12" type="primary">LOC111108451</name>
</gene>
<evidence type="ECO:0000256" key="3">
    <source>
        <dbReference type="ARBA" id="ARBA00022490"/>
    </source>
</evidence>
<evidence type="ECO:0000256" key="8">
    <source>
        <dbReference type="ARBA" id="ARBA00061603"/>
    </source>
</evidence>
<dbReference type="PANTHER" id="PTHR12955">
    <property type="entry name" value="SARCOMA ANTIGEN NY-SAR-95-RELATED"/>
    <property type="match status" value="1"/>
</dbReference>
<evidence type="ECO:0000313" key="11">
    <source>
        <dbReference type="RefSeq" id="XP_022300057.1"/>
    </source>
</evidence>
<name>A0A8B8BA57_CRAVI</name>
<keyword evidence="4" id="KW-0132">Cell division</keyword>
<proteinExistence type="inferred from homology"/>
<feature type="compositionally biased region" description="Basic and acidic residues" evidence="9">
    <location>
        <begin position="551"/>
        <end position="572"/>
    </location>
</feature>
<dbReference type="AlphaFoldDB" id="A0A8B8BA57"/>
<evidence type="ECO:0000256" key="5">
    <source>
        <dbReference type="ARBA" id="ARBA00022776"/>
    </source>
</evidence>
<evidence type="ECO:0000256" key="2">
    <source>
        <dbReference type="ARBA" id="ARBA00004496"/>
    </source>
</evidence>
<dbReference type="PANTHER" id="PTHR12955:SF1">
    <property type="entry name" value="INTEGRATOR COMPLEX SUBUNIT 13"/>
    <property type="match status" value="1"/>
</dbReference>
<dbReference type="GeneID" id="111108451"/>
<evidence type="ECO:0000256" key="6">
    <source>
        <dbReference type="ARBA" id="ARBA00023242"/>
    </source>
</evidence>
<comment type="similarity">
    <text evidence="8">Belongs to the Integrator subunit 13 family.</text>
</comment>
<keyword evidence="10" id="KW-1185">Reference proteome</keyword>
<evidence type="ECO:0000313" key="10">
    <source>
        <dbReference type="Proteomes" id="UP000694844"/>
    </source>
</evidence>
<keyword evidence="3" id="KW-0963">Cytoplasm</keyword>
<evidence type="ECO:0000256" key="4">
    <source>
        <dbReference type="ARBA" id="ARBA00022618"/>
    </source>
</evidence>
<dbReference type="Pfam" id="PF10221">
    <property type="entry name" value="Mat89Bb"/>
    <property type="match status" value="1"/>
</dbReference>
<dbReference type="GO" id="GO:0032039">
    <property type="term" value="C:integrator complex"/>
    <property type="evidence" value="ECO:0007669"/>
    <property type="project" value="TreeGrafter"/>
</dbReference>
<keyword evidence="7" id="KW-0131">Cell cycle</keyword>
<feature type="compositionally biased region" description="Polar residues" evidence="9">
    <location>
        <begin position="668"/>
        <end position="681"/>
    </location>
</feature>
<dbReference type="InterPro" id="IPR019355">
    <property type="entry name" value="Cell_cycle_regulator_Mat89Bb"/>
</dbReference>
<evidence type="ECO:0000256" key="7">
    <source>
        <dbReference type="ARBA" id="ARBA00023306"/>
    </source>
</evidence>
<dbReference type="RefSeq" id="XP_022300058.1">
    <property type="nucleotide sequence ID" value="XM_022444350.1"/>
</dbReference>
<keyword evidence="5" id="KW-0498">Mitosis</keyword>
<feature type="region of interest" description="Disordered" evidence="9">
    <location>
        <begin position="590"/>
        <end position="617"/>
    </location>
</feature>
<dbReference type="GO" id="GO:0051642">
    <property type="term" value="P:centrosome localization"/>
    <property type="evidence" value="ECO:0007669"/>
    <property type="project" value="TreeGrafter"/>
</dbReference>
<accession>A0A8B8BA57</accession>
<evidence type="ECO:0000256" key="9">
    <source>
        <dbReference type="SAM" id="MobiDB-lite"/>
    </source>
</evidence>
<sequence>MSYPVEHKTVFVLDKGPLFARSCKQSIEYDVMSKTKTPGIIPAAPIMKSMWTCNVETLIEYMRVVFDIFPAKRMIRVVVGDEVLNEWQQKDQNIQQVMLALGQAGPPEAKSKEDENVVRGLTQAVQVLCELTPLQQELDRDLIHNKGRIICLTTAKSESQMRAFEECVSDAILQHNQLAEDSDSMLPISHCELVLIHVTPVGDETKITERQSREISSYLNGEVHVTQSGKFLYNKLIQLVQAHYGLSSTTVTGIPMKEEQNASSSANYDVELLHPSQAHDDLMKSAHSDGLVIASKEGLPTESVTLKWCTPKSNIVELQYCTCAARITPVDVNSRPSSCLTNFLLSGRAVMLEQPRKSGTKVISHMLASHGGEIFIHAINTARSLLEDPPSISEGCGGRVTDYRINDFKEFMKENRLAPALPEMMTTGTNYLNRAKTHLERMSRFWPLVIGETIIFNMASHIDPLPTIIVKEKLDDEDVLECQKAIYHVVGMETRNEPLPSSSAGPRGKGPKRDEQYKQMWAELESLIRAHADSSPQHQRVLECLLKCKKPTDDARSSPKKTKEEKSEKDPSTDQSYAWQELDRFQKMTEKEKQEMNKSEGGASSAKKARLSTDETQFKTKAGAGNLLSLWTDRIKSVHSKRHVEFSGRAQSDGNQAELYQNLNKQLQENSGMEVSTSSQKGLGIQKKM</sequence>
<dbReference type="OrthoDB" id="5844105at2759"/>
<dbReference type="Proteomes" id="UP000694844">
    <property type="component" value="Chromosome 8"/>
</dbReference>
<comment type="subcellular location">
    <subcellularLocation>
        <location evidence="2">Cytoplasm</location>
    </subcellularLocation>
    <subcellularLocation>
        <location evidence="1">Nucleus</location>
    </subcellularLocation>
</comment>
<protein>
    <submittedName>
        <fullName evidence="11 12">Integrator complex subunit 13-like isoform X1</fullName>
    </submittedName>
</protein>
<dbReference type="GO" id="GO:0005737">
    <property type="term" value="C:cytoplasm"/>
    <property type="evidence" value="ECO:0007669"/>
    <property type="project" value="UniProtKB-SubCell"/>
</dbReference>